<dbReference type="RefSeq" id="WP_052043051.1">
    <property type="nucleotide sequence ID" value="NZ_ARXU01000014.1"/>
</dbReference>
<feature type="domain" description="GST C-terminal" evidence="2">
    <location>
        <begin position="93"/>
        <end position="240"/>
    </location>
</feature>
<proteinExistence type="predicted"/>
<dbReference type="InterPro" id="IPR010987">
    <property type="entry name" value="Glutathione-S-Trfase_C-like"/>
</dbReference>
<dbReference type="EMBL" id="ARXU01000014">
    <property type="protein sequence ID" value="KGD60071.1"/>
    <property type="molecule type" value="Genomic_DNA"/>
</dbReference>
<protein>
    <submittedName>
        <fullName evidence="3">Glutathione S-transferase</fullName>
    </submittedName>
</protein>
<organism evidence="3 4">
    <name type="scientific">Alcanivorax jadensis T9</name>
    <dbReference type="NCBI Taxonomy" id="1177181"/>
    <lineage>
        <taxon>Bacteria</taxon>
        <taxon>Pseudomonadati</taxon>
        <taxon>Pseudomonadota</taxon>
        <taxon>Gammaproteobacteria</taxon>
        <taxon>Oceanospirillales</taxon>
        <taxon>Alcanivoracaceae</taxon>
        <taxon>Alcanivorax</taxon>
    </lineage>
</organism>
<keyword evidence="4" id="KW-1185">Reference proteome</keyword>
<name>A0ABR4W9I8_9GAMM</name>
<evidence type="ECO:0000259" key="2">
    <source>
        <dbReference type="PROSITE" id="PS50405"/>
    </source>
</evidence>
<dbReference type="CDD" id="cd00570">
    <property type="entry name" value="GST_N_family"/>
    <property type="match status" value="1"/>
</dbReference>
<sequence length="306" mass="33727">MSDLILHHYALSPFSEKVRAMLGYAGLDWQSVTVREMPPRPMLAPLAGGYRKIPVAQSGADVFCDTRIIGAEIAALAGKPELVASNAGVDVQDFVARVDLDIFLACIISAGNMTLLRKVLKESSLLDLGRLLWDRIAMGSKAKVKTNSPKQMKRMVEAHLTDLEGKLESHPFLFGDTPNAGDFSAYHSLWFQRDLAEQPRFKRYPKVNAWLDRLQAYGQGNSTQISADQALEQARAATPRPLPDSTQDQALIGKTVSVVPNDYGRIPVEGTLVASTDERWIVARDEDAVGRVHVHLPRQGFVIRAV</sequence>
<evidence type="ECO:0000313" key="3">
    <source>
        <dbReference type="EMBL" id="KGD60071.1"/>
    </source>
</evidence>
<dbReference type="SUPFAM" id="SSF52833">
    <property type="entry name" value="Thioredoxin-like"/>
    <property type="match status" value="1"/>
</dbReference>
<dbReference type="Proteomes" id="UP000029443">
    <property type="component" value="Unassembled WGS sequence"/>
</dbReference>
<dbReference type="Pfam" id="PF13410">
    <property type="entry name" value="GST_C_2"/>
    <property type="match status" value="1"/>
</dbReference>
<dbReference type="PROSITE" id="PS50405">
    <property type="entry name" value="GST_CTER"/>
    <property type="match status" value="1"/>
</dbReference>
<dbReference type="InterPro" id="IPR036249">
    <property type="entry name" value="Thioredoxin-like_sf"/>
</dbReference>
<dbReference type="InterPro" id="IPR004045">
    <property type="entry name" value="Glutathione_S-Trfase_N"/>
</dbReference>
<evidence type="ECO:0000259" key="1">
    <source>
        <dbReference type="PROSITE" id="PS50404"/>
    </source>
</evidence>
<dbReference type="Pfam" id="PF13417">
    <property type="entry name" value="GST_N_3"/>
    <property type="match status" value="1"/>
</dbReference>
<comment type="caution">
    <text evidence="3">The sequence shown here is derived from an EMBL/GenBank/DDBJ whole genome shotgun (WGS) entry which is preliminary data.</text>
</comment>
<reference evidence="3 4" key="1">
    <citation type="submission" date="2012-09" db="EMBL/GenBank/DDBJ databases">
        <title>Genome Sequence of alkane-degrading Bacterium Alcanivorax jadensis T9.</title>
        <authorList>
            <person name="Lai Q."/>
            <person name="Shao Z."/>
        </authorList>
    </citation>
    <scope>NUCLEOTIDE SEQUENCE [LARGE SCALE GENOMIC DNA]</scope>
    <source>
        <strain evidence="3 4">T9</strain>
    </source>
</reference>
<dbReference type="Gene3D" id="3.40.30.110">
    <property type="match status" value="2"/>
</dbReference>
<dbReference type="CDD" id="cd00299">
    <property type="entry name" value="GST_C_family"/>
    <property type="match status" value="1"/>
</dbReference>
<dbReference type="SUPFAM" id="SSF47616">
    <property type="entry name" value="GST C-terminal domain-like"/>
    <property type="match status" value="1"/>
</dbReference>
<evidence type="ECO:0000313" key="4">
    <source>
        <dbReference type="Proteomes" id="UP000029443"/>
    </source>
</evidence>
<dbReference type="InterPro" id="IPR036282">
    <property type="entry name" value="Glutathione-S-Trfase_C_sf"/>
</dbReference>
<gene>
    <name evidence="3" type="ORF">T9A_02829</name>
</gene>
<feature type="domain" description="GST N-terminal" evidence="1">
    <location>
        <begin position="2"/>
        <end position="81"/>
    </location>
</feature>
<dbReference type="PROSITE" id="PS50404">
    <property type="entry name" value="GST_NTER"/>
    <property type="match status" value="1"/>
</dbReference>
<accession>A0ABR4W9I8</accession>